<dbReference type="EMBL" id="NIOJ01000005">
    <property type="protein sequence ID" value="PNU01011.1"/>
    <property type="molecule type" value="Genomic_DNA"/>
</dbReference>
<sequence>MALHDKDIDITRNIKIIEWLKSELLTDIANLFKVLANGIKEEVHETVTDTLSNIILISYLLGRRLGISYNAIELKIENKVKLGLIENHDVEKYYGDLSELAKHLNSSRIRDNRRKP</sequence>
<accession>A0A2K2FKA2</accession>
<dbReference type="RefSeq" id="WP_103080394.1">
    <property type="nucleotide sequence ID" value="NZ_CP021850.1"/>
</dbReference>
<dbReference type="Pfam" id="PF12643">
    <property type="entry name" value="MazG-like"/>
    <property type="match status" value="1"/>
</dbReference>
<evidence type="ECO:0000313" key="2">
    <source>
        <dbReference type="Proteomes" id="UP000236151"/>
    </source>
</evidence>
<name>A0A2K2FKA2_9CLOT</name>
<dbReference type="Proteomes" id="UP000236151">
    <property type="component" value="Unassembled WGS sequence"/>
</dbReference>
<comment type="caution">
    <text evidence="1">The sequence shown here is derived from an EMBL/GenBank/DDBJ whole genome shotgun (WGS) entry which is preliminary data.</text>
</comment>
<gene>
    <name evidence="1" type="ORF">CDQ84_03810</name>
</gene>
<dbReference type="KEGG" id="cthd:CDO33_00570"/>
<reference evidence="1 2" key="1">
    <citation type="submission" date="2017-06" db="EMBL/GenBank/DDBJ databases">
        <title>Investigating the central metabolism of Clostridium thermosuccinogenes.</title>
        <authorList>
            <person name="Koendjbiharie J.G."/>
            <person name="van Kranenburg R."/>
        </authorList>
    </citation>
    <scope>NUCLEOTIDE SEQUENCE [LARGE SCALE GENOMIC DNA]</scope>
    <source>
        <strain evidence="1 2">DSM 5806</strain>
    </source>
</reference>
<protein>
    <recommendedName>
        <fullName evidence="3">MazG-like family protein</fullName>
    </recommendedName>
</protein>
<dbReference type="GO" id="GO:0009143">
    <property type="term" value="P:nucleoside triphosphate catabolic process"/>
    <property type="evidence" value="ECO:0007669"/>
    <property type="project" value="InterPro"/>
</dbReference>
<dbReference type="InterPro" id="IPR025984">
    <property type="entry name" value="DCTPP"/>
</dbReference>
<dbReference type="OrthoDB" id="2381770at2"/>
<evidence type="ECO:0000313" key="1">
    <source>
        <dbReference type="EMBL" id="PNU01011.1"/>
    </source>
</evidence>
<keyword evidence="2" id="KW-1185">Reference proteome</keyword>
<proteinExistence type="predicted"/>
<evidence type="ECO:0008006" key="3">
    <source>
        <dbReference type="Google" id="ProtNLM"/>
    </source>
</evidence>
<organism evidence="1 2">
    <name type="scientific">Clostridium thermosuccinogenes</name>
    <dbReference type="NCBI Taxonomy" id="84032"/>
    <lineage>
        <taxon>Bacteria</taxon>
        <taxon>Bacillati</taxon>
        <taxon>Bacillota</taxon>
        <taxon>Clostridia</taxon>
        <taxon>Eubacteriales</taxon>
        <taxon>Clostridiaceae</taxon>
        <taxon>Clostridium</taxon>
    </lineage>
</organism>
<dbReference type="AlphaFoldDB" id="A0A2K2FKA2"/>
<dbReference type="GO" id="GO:0047429">
    <property type="term" value="F:nucleoside triphosphate diphosphatase activity"/>
    <property type="evidence" value="ECO:0007669"/>
    <property type="project" value="InterPro"/>
</dbReference>